<dbReference type="InterPro" id="IPR036526">
    <property type="entry name" value="C-N_Hydrolase_sf"/>
</dbReference>
<dbReference type="InterPro" id="IPR003010">
    <property type="entry name" value="C-N_Hydrolase"/>
</dbReference>
<comment type="caution">
    <text evidence="5">The sequence shown here is derived from an EMBL/GenBank/DDBJ whole genome shotgun (WGS) entry which is preliminary data.</text>
</comment>
<dbReference type="Pfam" id="PF19018">
    <property type="entry name" value="Vanin_C"/>
    <property type="match status" value="2"/>
</dbReference>
<feature type="domain" description="CN hydrolase" evidence="4">
    <location>
        <begin position="27"/>
        <end position="288"/>
    </location>
</feature>
<accession>A0A8S1AFH1</accession>
<reference evidence="5 6" key="1">
    <citation type="submission" date="2020-04" db="EMBL/GenBank/DDBJ databases">
        <authorList>
            <person name="Wallbank WR R."/>
            <person name="Pardo Diaz C."/>
            <person name="Kozak K."/>
            <person name="Martin S."/>
            <person name="Jiggins C."/>
            <person name="Moest M."/>
            <person name="Warren A I."/>
            <person name="Byers J.R.P. K."/>
            <person name="Montejo-Kovacevich G."/>
            <person name="Yen C E."/>
        </authorList>
    </citation>
    <scope>NUCLEOTIDE SEQUENCE [LARGE SCALE GENOMIC DNA]</scope>
</reference>
<evidence type="ECO:0000313" key="5">
    <source>
        <dbReference type="EMBL" id="CAB3246329.1"/>
    </source>
</evidence>
<protein>
    <recommendedName>
        <fullName evidence="4">CN hydrolase domain-containing protein</fullName>
    </recommendedName>
</protein>
<dbReference type="Gene3D" id="3.60.110.10">
    <property type="entry name" value="Carbon-nitrogen hydrolase"/>
    <property type="match status" value="1"/>
</dbReference>
<proteinExistence type="inferred from homology"/>
<sequence length="709" mass="79312">MKLFSAILVLAVVGLSSQRSTPADDHYVAAVVEYIVNNNVEANKANYEALIEQAAQQNADVIVFPELTLTNATTSFTVPIHGLLREYPIPALRPDLYDGLLVTMSAAARRNAIYVVINGRESVDCRQPQQGEDCPEQQLYIFNTNVVIDRNGSVIDRYRKINLFGEATHTPALKPDLGVFTTDFGVTFGHYICFDLMFQVPAIQVVRKHNIKDIIFSTMWFSELPYLTAVQIQEAYAYTMDVNFLGAGANNVRVGSGGSGIYSGKAGALVSIMPGLPTTRLLVAKVPKVPGNVADNNYPGPIYDNPSDHDNLRMLQDPSISAHVTRPLVQGLQEFTIVDKDVSCRFRVRLNNKSNTAIQYRALATDGSHTYSRREIGVASCLLVACKIDEPTSCPYRFNHTEEATIEELEIEMNTYGQKYNRSLECEDVVYFPLSFRYNKFPLSPENFTYGSTKLNNKSDFPECEIPSKNDISIFQNDVLNLNAKETLIYKLIRSQNELVAFGIWGRLYNRDKDHNKGVTDEDIEKFETILNHIYGESIEAGAFSGVRTYSGLASGGTRICAVFACTGEFKDTCGNRFQIYEDESTAIFEDLTIVATMPRPVVMPDFDVDDSVIFPVSASVSIMPLEPRDYTYYRNSTGHDIVYTLSLNTVSADLYTFGVWGRLFTSDGEDPHPPVDDPSSATVHLLSRSLFMSILIWLTYYHKINIQY</sequence>
<feature type="chain" id="PRO_5035739864" description="CN hydrolase domain-containing protein" evidence="3">
    <location>
        <begin position="24"/>
        <end position="709"/>
    </location>
</feature>
<evidence type="ECO:0000256" key="2">
    <source>
        <dbReference type="ARBA" id="ARBA00022801"/>
    </source>
</evidence>
<keyword evidence="3" id="KW-0732">Signal</keyword>
<dbReference type="PANTHER" id="PTHR10609:SF14">
    <property type="entry name" value="BIOTINIDASE"/>
    <property type="match status" value="1"/>
</dbReference>
<dbReference type="AlphaFoldDB" id="A0A8S1AFH1"/>
<dbReference type="SUPFAM" id="SSF56317">
    <property type="entry name" value="Carbon-nitrogen hydrolase"/>
    <property type="match status" value="1"/>
</dbReference>
<dbReference type="PROSITE" id="PS50263">
    <property type="entry name" value="CN_HYDROLASE"/>
    <property type="match status" value="1"/>
</dbReference>
<dbReference type="Proteomes" id="UP000494256">
    <property type="component" value="Unassembled WGS sequence"/>
</dbReference>
<keyword evidence="2" id="KW-0378">Hydrolase</keyword>
<dbReference type="Pfam" id="PF00795">
    <property type="entry name" value="CN_hydrolase"/>
    <property type="match status" value="1"/>
</dbReference>
<dbReference type="OrthoDB" id="5978043at2759"/>
<dbReference type="InterPro" id="IPR040154">
    <property type="entry name" value="Biotinidase/VNN"/>
</dbReference>
<feature type="signal peptide" evidence="3">
    <location>
        <begin position="1"/>
        <end position="23"/>
    </location>
</feature>
<dbReference type="PANTHER" id="PTHR10609">
    <property type="entry name" value="BIOTINIDASE-RELATED"/>
    <property type="match status" value="1"/>
</dbReference>
<organism evidence="5 6">
    <name type="scientific">Arctia plantaginis</name>
    <name type="common">Wood tiger moth</name>
    <name type="synonym">Phalaena plantaginis</name>
    <dbReference type="NCBI Taxonomy" id="874455"/>
    <lineage>
        <taxon>Eukaryota</taxon>
        <taxon>Metazoa</taxon>
        <taxon>Ecdysozoa</taxon>
        <taxon>Arthropoda</taxon>
        <taxon>Hexapoda</taxon>
        <taxon>Insecta</taxon>
        <taxon>Pterygota</taxon>
        <taxon>Neoptera</taxon>
        <taxon>Endopterygota</taxon>
        <taxon>Lepidoptera</taxon>
        <taxon>Glossata</taxon>
        <taxon>Ditrysia</taxon>
        <taxon>Noctuoidea</taxon>
        <taxon>Erebidae</taxon>
        <taxon>Arctiinae</taxon>
        <taxon>Arctia</taxon>
    </lineage>
</organism>
<evidence type="ECO:0000256" key="3">
    <source>
        <dbReference type="SAM" id="SignalP"/>
    </source>
</evidence>
<evidence type="ECO:0000256" key="1">
    <source>
        <dbReference type="ARBA" id="ARBA00008225"/>
    </source>
</evidence>
<evidence type="ECO:0000313" key="6">
    <source>
        <dbReference type="Proteomes" id="UP000494256"/>
    </source>
</evidence>
<gene>
    <name evidence="5" type="ORF">APLA_LOCUS11474</name>
</gene>
<comment type="similarity">
    <text evidence="1">Belongs to the carbon-nitrogen hydrolase superfamily. BTD/VNN family.</text>
</comment>
<dbReference type="EMBL" id="CADEBD010000327">
    <property type="protein sequence ID" value="CAB3246329.1"/>
    <property type="molecule type" value="Genomic_DNA"/>
</dbReference>
<evidence type="ECO:0000259" key="4">
    <source>
        <dbReference type="PROSITE" id="PS50263"/>
    </source>
</evidence>
<dbReference type="GO" id="GO:0016787">
    <property type="term" value="F:hydrolase activity"/>
    <property type="evidence" value="ECO:0007669"/>
    <property type="project" value="UniProtKB-KW"/>
</dbReference>
<dbReference type="InterPro" id="IPR043957">
    <property type="entry name" value="Vanin_C"/>
</dbReference>
<name>A0A8S1AFH1_ARCPL</name>